<feature type="transmembrane region" description="Helical" evidence="2">
    <location>
        <begin position="180"/>
        <end position="200"/>
    </location>
</feature>
<proteinExistence type="predicted"/>
<dbReference type="EMBL" id="JBBWRZ010000001">
    <property type="protein sequence ID" value="KAK8246480.1"/>
    <property type="molecule type" value="Genomic_DNA"/>
</dbReference>
<keyword evidence="2" id="KW-0472">Membrane</keyword>
<sequence length="276" mass="30209">MTRSLANALLFIQSTTSSQSSPVKMNAYEDYSDTSDFDGIYTPPASDDEDDGVDTSPISDDEDVVDTPPASDDKDDEDDGNYNNYNPNCRPQKYFFIYRAIRQRDEQALRAMLRADIAALRAHFRLSASLTELRAHLSNPLRDLPSLSDLPRLWPTLVIDIWLGKILESDVLGWFPTLAFGWPPVVTWSVAFVASLACAVDHYGPEPSKDRFAVGLFALSLGLAMAGSVSRLFSAGIGLGGVGTSELWVVADVLCVCSIYRLRLTSSALRGSSTII</sequence>
<evidence type="ECO:0000256" key="1">
    <source>
        <dbReference type="SAM" id="MobiDB-lite"/>
    </source>
</evidence>
<name>A0ABR1Z250_9PEZI</name>
<evidence type="ECO:0000313" key="4">
    <source>
        <dbReference type="Proteomes" id="UP001492380"/>
    </source>
</evidence>
<accession>A0ABR1Z250</accession>
<gene>
    <name evidence="3" type="ORF">HDK90DRAFT_11913</name>
</gene>
<feature type="region of interest" description="Disordered" evidence="1">
    <location>
        <begin position="15"/>
        <end position="87"/>
    </location>
</feature>
<feature type="compositionally biased region" description="Acidic residues" evidence="1">
    <location>
        <begin position="46"/>
        <end position="65"/>
    </location>
</feature>
<evidence type="ECO:0000313" key="3">
    <source>
        <dbReference type="EMBL" id="KAK8246480.1"/>
    </source>
</evidence>
<dbReference type="Proteomes" id="UP001492380">
    <property type="component" value="Unassembled WGS sequence"/>
</dbReference>
<evidence type="ECO:0000256" key="2">
    <source>
        <dbReference type="SAM" id="Phobius"/>
    </source>
</evidence>
<keyword evidence="2" id="KW-1133">Transmembrane helix</keyword>
<feature type="transmembrane region" description="Helical" evidence="2">
    <location>
        <begin position="212"/>
        <end position="233"/>
    </location>
</feature>
<feature type="transmembrane region" description="Helical" evidence="2">
    <location>
        <begin position="245"/>
        <end position="262"/>
    </location>
</feature>
<keyword evidence="4" id="KW-1185">Reference proteome</keyword>
<reference evidence="3 4" key="1">
    <citation type="submission" date="2024-04" db="EMBL/GenBank/DDBJ databases">
        <title>Phyllosticta paracitricarpa is synonymous to the EU quarantine fungus P. citricarpa based on phylogenomic analyses.</title>
        <authorList>
            <consortium name="Lawrence Berkeley National Laboratory"/>
            <person name="Van Ingen-Buijs V.A."/>
            <person name="Van Westerhoven A.C."/>
            <person name="Haridas S."/>
            <person name="Skiadas P."/>
            <person name="Martin F."/>
            <person name="Groenewald J.Z."/>
            <person name="Crous P.W."/>
            <person name="Seidl M.F."/>
        </authorList>
    </citation>
    <scope>NUCLEOTIDE SEQUENCE [LARGE SCALE GENOMIC DNA]</scope>
    <source>
        <strain evidence="3 4">CBS 123374</strain>
    </source>
</reference>
<keyword evidence="2" id="KW-0812">Transmembrane</keyword>
<organism evidence="3 4">
    <name type="scientific">Phyllosticta capitalensis</name>
    <dbReference type="NCBI Taxonomy" id="121624"/>
    <lineage>
        <taxon>Eukaryota</taxon>
        <taxon>Fungi</taxon>
        <taxon>Dikarya</taxon>
        <taxon>Ascomycota</taxon>
        <taxon>Pezizomycotina</taxon>
        <taxon>Dothideomycetes</taxon>
        <taxon>Dothideomycetes incertae sedis</taxon>
        <taxon>Botryosphaeriales</taxon>
        <taxon>Phyllostictaceae</taxon>
        <taxon>Phyllosticta</taxon>
    </lineage>
</organism>
<protein>
    <submittedName>
        <fullName evidence="3">Uncharacterized protein</fullName>
    </submittedName>
</protein>
<comment type="caution">
    <text evidence="3">The sequence shown here is derived from an EMBL/GenBank/DDBJ whole genome shotgun (WGS) entry which is preliminary data.</text>
</comment>